<name>A0A3S0III8_9GAMM</name>
<evidence type="ECO:0000313" key="3">
    <source>
        <dbReference type="Proteomes" id="UP000282060"/>
    </source>
</evidence>
<keyword evidence="3" id="KW-1185">Reference proteome</keyword>
<evidence type="ECO:0000313" key="2">
    <source>
        <dbReference type="EMBL" id="RTR33305.1"/>
    </source>
</evidence>
<gene>
    <name evidence="2" type="ORF">EKG39_06055</name>
</gene>
<sequence length="645" mass="72164">MNTVKTIILVSILSLSACGGSDSKDSIPALPRCEQPSQFTSVETESDLEFLVEQEYQINQSAAIIARINNQDSDGLNFNWQQLTGPALILKSIKSPVLAFQATKPGSYTFSVTVSGIEISLEQDIELTISDGRVNRLNVRSDHQVVEGNNVSFRVDRVNDQIPSDLSWCIAAGPDLDLDTSNIESPQFIAPEVNTDTISRLRATATIAGIQTSSDVTALITHEKVITSEYFDKPIARTHPYKGGSPYAESLKACVYSNQLTAPCSIEQLPLIGQIQALSERDKILDRLLVSHQWMGENFEAFLNEMDPDSDFSRLLQSVTAVVISYDIRPSFYWALTGAIYLDPNDLWLLAQERDVINEAADYRTLFGNELKFIMPWRYVKNNQYVSYSVPRENRADRTMAELAPELSSLLYHELGHANDFFPRSVHDTIEGGTLLEHYNRRSQAGELVSDRVTAQYPLYSDELTSLANVSFRGHSATAIQKAYMPADITQFFSTDRATDYYAYSTKREDTAMLFEEAMMSHRYGILRDVGITDRPNSPTASNILVDWGQRGRIAEDTIQARAAFVIDEILPELDGDPLVEALPDPIEMTQGLSWLDNLTISPVLSLSSESERHSRQAPNDNQPLRVIPELRVSGDRHKTTDNER</sequence>
<dbReference type="EMBL" id="RXNV01000002">
    <property type="protein sequence ID" value="RTR33305.1"/>
    <property type="molecule type" value="Genomic_DNA"/>
</dbReference>
<dbReference type="AlphaFoldDB" id="A0A3S0III8"/>
<reference evidence="2 3" key="1">
    <citation type="submission" date="2018-12" db="EMBL/GenBank/DDBJ databases">
        <authorList>
            <person name="Yu L."/>
        </authorList>
    </citation>
    <scope>NUCLEOTIDE SEQUENCE [LARGE SCALE GENOMIC DNA]</scope>
    <source>
        <strain evidence="2 3">HAW-EB5</strain>
    </source>
</reference>
<protein>
    <submittedName>
        <fullName evidence="2">Uncharacterized protein</fullName>
    </submittedName>
</protein>
<dbReference type="RefSeq" id="WP_126504861.1">
    <property type="nucleotide sequence ID" value="NZ_RXNV01000002.1"/>
</dbReference>
<feature type="region of interest" description="Disordered" evidence="1">
    <location>
        <begin position="610"/>
        <end position="645"/>
    </location>
</feature>
<dbReference type="InterPro" id="IPR013783">
    <property type="entry name" value="Ig-like_fold"/>
</dbReference>
<dbReference type="OrthoDB" id="5803286at2"/>
<dbReference type="Proteomes" id="UP000282060">
    <property type="component" value="Unassembled WGS sequence"/>
</dbReference>
<dbReference type="Gene3D" id="2.60.40.10">
    <property type="entry name" value="Immunoglobulins"/>
    <property type="match status" value="1"/>
</dbReference>
<feature type="compositionally biased region" description="Basic and acidic residues" evidence="1">
    <location>
        <begin position="633"/>
        <end position="645"/>
    </location>
</feature>
<comment type="caution">
    <text evidence="2">The sequence shown here is derived from an EMBL/GenBank/DDBJ whole genome shotgun (WGS) entry which is preliminary data.</text>
</comment>
<proteinExistence type="predicted"/>
<organism evidence="2 3">
    <name type="scientific">Shewanella atlantica</name>
    <dbReference type="NCBI Taxonomy" id="271099"/>
    <lineage>
        <taxon>Bacteria</taxon>
        <taxon>Pseudomonadati</taxon>
        <taxon>Pseudomonadota</taxon>
        <taxon>Gammaproteobacteria</taxon>
        <taxon>Alteromonadales</taxon>
        <taxon>Shewanellaceae</taxon>
        <taxon>Shewanella</taxon>
    </lineage>
</organism>
<evidence type="ECO:0000256" key="1">
    <source>
        <dbReference type="SAM" id="MobiDB-lite"/>
    </source>
</evidence>
<accession>A0A3S0III8</accession>
<dbReference type="PROSITE" id="PS51257">
    <property type="entry name" value="PROKAR_LIPOPROTEIN"/>
    <property type="match status" value="1"/>
</dbReference>